<sequence>MTPNAKPFCPSFPKTLERQGTEKLSTTTHACRNSAGSPRHTIGSSRTRRLLVSALSIDFDDGGHYQIPTGKYGPPDGPRDILILGDCRGWKAKQVRGSKSEIQFNKKKVVELFLRRFKNCPPVIQEEIVRELLSHLNVHKSMGPDGIHPRVMRELADELVKLLCIIYQQSWLTGDVPDDWNLANVTSIHKKGRKEDPGNYRPVSLTSVSGKVMEQFILSVIMQRLQDGQSIRSSQHGFRRGRLCLTNLVSFYDQVTHQVDVGKAVDVVYLDFSKAFDTVSHSILLEKLAVYGLDRCSLCWVKNWLDSQAQRVVVNSAASSWRPVTSGILQGSVLGPVLFNIFIDDMDEGIESVINKFADNTKLEACVNLLEVQIYMRHLDFCSLIYLFVVLVLLISPTLGDMGIYMTDFQSWLWTLCNFSSSIPVVDPESQQAPSAKGSRKAYCPQMQSRARSSPLILSYWAKGYCMSNLLLDLGKGLLLFRALVEIVLAGNQAECAHNLAVLRDVYSSETYGT</sequence>
<protein>
    <recommendedName>
        <fullName evidence="3">Reverse transcriptase domain-containing protein</fullName>
    </recommendedName>
</protein>
<gene>
    <name evidence="4" type="ORF">HGM15179_019533</name>
</gene>
<dbReference type="InterPro" id="IPR043502">
    <property type="entry name" value="DNA/RNA_pol_sf"/>
</dbReference>
<keyword evidence="2" id="KW-0472">Membrane</keyword>
<dbReference type="CDD" id="cd01650">
    <property type="entry name" value="RT_nLTR_like"/>
    <property type="match status" value="1"/>
</dbReference>
<evidence type="ECO:0000256" key="2">
    <source>
        <dbReference type="SAM" id="Phobius"/>
    </source>
</evidence>
<comment type="caution">
    <text evidence="4">The sequence shown here is derived from an EMBL/GenBank/DDBJ whole genome shotgun (WGS) entry which is preliminary data.</text>
</comment>
<feature type="region of interest" description="Disordered" evidence="1">
    <location>
        <begin position="1"/>
        <end position="43"/>
    </location>
</feature>
<dbReference type="EMBL" id="SWJQ01001719">
    <property type="protein sequence ID" value="TRZ07575.1"/>
    <property type="molecule type" value="Genomic_DNA"/>
</dbReference>
<evidence type="ECO:0000313" key="5">
    <source>
        <dbReference type="Proteomes" id="UP000796761"/>
    </source>
</evidence>
<dbReference type="OrthoDB" id="416454at2759"/>
<evidence type="ECO:0000259" key="3">
    <source>
        <dbReference type="PROSITE" id="PS50878"/>
    </source>
</evidence>
<dbReference type="InterPro" id="IPR000477">
    <property type="entry name" value="RT_dom"/>
</dbReference>
<dbReference type="PANTHER" id="PTHR33332">
    <property type="entry name" value="REVERSE TRANSCRIPTASE DOMAIN-CONTAINING PROTEIN"/>
    <property type="match status" value="1"/>
</dbReference>
<feature type="compositionally biased region" description="Polar residues" evidence="1">
    <location>
        <begin position="22"/>
        <end position="36"/>
    </location>
</feature>
<keyword evidence="2" id="KW-1133">Transmembrane helix</keyword>
<organism evidence="4 5">
    <name type="scientific">Zosterops borbonicus</name>
    <dbReference type="NCBI Taxonomy" id="364589"/>
    <lineage>
        <taxon>Eukaryota</taxon>
        <taxon>Metazoa</taxon>
        <taxon>Chordata</taxon>
        <taxon>Craniata</taxon>
        <taxon>Vertebrata</taxon>
        <taxon>Euteleostomi</taxon>
        <taxon>Archelosauria</taxon>
        <taxon>Archosauria</taxon>
        <taxon>Dinosauria</taxon>
        <taxon>Saurischia</taxon>
        <taxon>Theropoda</taxon>
        <taxon>Coelurosauria</taxon>
        <taxon>Aves</taxon>
        <taxon>Neognathae</taxon>
        <taxon>Neoaves</taxon>
        <taxon>Telluraves</taxon>
        <taxon>Australaves</taxon>
        <taxon>Passeriformes</taxon>
        <taxon>Sylvioidea</taxon>
        <taxon>Zosteropidae</taxon>
        <taxon>Zosterops</taxon>
    </lineage>
</organism>
<dbReference type="Proteomes" id="UP000796761">
    <property type="component" value="Unassembled WGS sequence"/>
</dbReference>
<keyword evidence="5" id="KW-1185">Reference proteome</keyword>
<keyword evidence="2" id="KW-0812">Transmembrane</keyword>
<accession>A0A8K1D803</accession>
<dbReference type="SUPFAM" id="SSF56672">
    <property type="entry name" value="DNA/RNA polymerases"/>
    <property type="match status" value="1"/>
</dbReference>
<feature type="transmembrane region" description="Helical" evidence="2">
    <location>
        <begin position="384"/>
        <end position="405"/>
    </location>
</feature>
<evidence type="ECO:0000313" key="4">
    <source>
        <dbReference type="EMBL" id="TRZ07575.1"/>
    </source>
</evidence>
<dbReference type="Pfam" id="PF00078">
    <property type="entry name" value="RVT_1"/>
    <property type="match status" value="1"/>
</dbReference>
<evidence type="ECO:0000256" key="1">
    <source>
        <dbReference type="SAM" id="MobiDB-lite"/>
    </source>
</evidence>
<name>A0A8K1D803_9PASS</name>
<dbReference type="PROSITE" id="PS50878">
    <property type="entry name" value="RT_POL"/>
    <property type="match status" value="1"/>
</dbReference>
<dbReference type="AlphaFoldDB" id="A0A8K1D803"/>
<feature type="domain" description="Reverse transcriptase" evidence="3">
    <location>
        <begin position="169"/>
        <end position="417"/>
    </location>
</feature>
<reference evidence="4" key="1">
    <citation type="submission" date="2019-04" db="EMBL/GenBank/DDBJ databases">
        <title>Genome assembly of Zosterops borbonicus 15179.</title>
        <authorList>
            <person name="Leroy T."/>
            <person name="Anselmetti Y."/>
            <person name="Tilak M.-K."/>
            <person name="Nabholz B."/>
        </authorList>
    </citation>
    <scope>NUCLEOTIDE SEQUENCE</scope>
    <source>
        <strain evidence="4">HGM_15179</strain>
        <tissue evidence="4">Muscle</tissue>
    </source>
</reference>
<proteinExistence type="predicted"/>